<evidence type="ECO:0000256" key="1">
    <source>
        <dbReference type="SAM" id="Phobius"/>
    </source>
</evidence>
<feature type="transmembrane region" description="Helical" evidence="1">
    <location>
        <begin position="51"/>
        <end position="69"/>
    </location>
</feature>
<keyword evidence="1" id="KW-1133">Transmembrane helix</keyword>
<dbReference type="EMBL" id="CH480819">
    <property type="protein sequence ID" value="EDW52961.1"/>
    <property type="molecule type" value="Genomic_DNA"/>
</dbReference>
<accession>B4I0D0</accession>
<dbReference type="Pfam" id="PF00173">
    <property type="entry name" value="Cyt-b5"/>
    <property type="match status" value="1"/>
</dbReference>
<keyword evidence="4" id="KW-1185">Reference proteome</keyword>
<dbReference type="SUPFAM" id="SSF55856">
    <property type="entry name" value="Cytochrome b5-like heme/steroid binding domain"/>
    <property type="match status" value="1"/>
</dbReference>
<proteinExistence type="predicted"/>
<feature type="domain" description="Cytochrome b5 heme-binding" evidence="2">
    <location>
        <begin position="7"/>
        <end position="35"/>
    </location>
</feature>
<dbReference type="Proteomes" id="UP000001292">
    <property type="component" value="Unassembled WGS sequence"/>
</dbReference>
<protein>
    <submittedName>
        <fullName evidence="3">GM12584</fullName>
    </submittedName>
</protein>
<dbReference type="AlphaFoldDB" id="B4I0D0"/>
<dbReference type="Gene3D" id="3.10.120.10">
    <property type="entry name" value="Cytochrome b5-like heme/steroid binding domain"/>
    <property type="match status" value="1"/>
</dbReference>
<dbReference type="HOGENOM" id="CLU_2657128_0_0_1"/>
<keyword evidence="1" id="KW-0812">Transmembrane</keyword>
<dbReference type="PhylomeDB" id="B4I0D0"/>
<sequence>MSKEIRLATVNEHNKGTDLWIVIDNKVYDVTKFRLEFGCGHQEESPISCRHVALALGAAFIGISLVYVIRRGVARN</sequence>
<organism evidence="4">
    <name type="scientific">Drosophila sechellia</name>
    <name type="common">Fruit fly</name>
    <dbReference type="NCBI Taxonomy" id="7238"/>
    <lineage>
        <taxon>Eukaryota</taxon>
        <taxon>Metazoa</taxon>
        <taxon>Ecdysozoa</taxon>
        <taxon>Arthropoda</taxon>
        <taxon>Hexapoda</taxon>
        <taxon>Insecta</taxon>
        <taxon>Pterygota</taxon>
        <taxon>Neoptera</taxon>
        <taxon>Endopterygota</taxon>
        <taxon>Diptera</taxon>
        <taxon>Brachycera</taxon>
        <taxon>Muscomorpha</taxon>
        <taxon>Ephydroidea</taxon>
        <taxon>Drosophilidae</taxon>
        <taxon>Drosophila</taxon>
        <taxon>Sophophora</taxon>
    </lineage>
</organism>
<gene>
    <name evidence="3" type="primary">Dsec\GM12584</name>
    <name evidence="3" type="ORF">Dsec_GM12584</name>
</gene>
<evidence type="ECO:0000313" key="3">
    <source>
        <dbReference type="EMBL" id="EDW52961.1"/>
    </source>
</evidence>
<dbReference type="InterPro" id="IPR036400">
    <property type="entry name" value="Cyt_B5-like_heme/steroid_sf"/>
</dbReference>
<name>B4I0D0_DROSE</name>
<dbReference type="InterPro" id="IPR001199">
    <property type="entry name" value="Cyt_B5-like_heme/steroid-bd"/>
</dbReference>
<reference evidence="3 4" key="1">
    <citation type="journal article" date="2007" name="Nature">
        <title>Evolution of genes and genomes on the Drosophila phylogeny.</title>
        <authorList>
            <consortium name="Drosophila 12 Genomes Consortium"/>
            <person name="Clark A.G."/>
            <person name="Eisen M.B."/>
            <person name="Smith D.R."/>
            <person name="Bergman C.M."/>
            <person name="Oliver B."/>
            <person name="Markow T.A."/>
            <person name="Kaufman T.C."/>
            <person name="Kellis M."/>
            <person name="Gelbart W."/>
            <person name="Iyer V.N."/>
            <person name="Pollard D.A."/>
            <person name="Sackton T.B."/>
            <person name="Larracuente A.M."/>
            <person name="Singh N.D."/>
            <person name="Abad J.P."/>
            <person name="Abt D.N."/>
            <person name="Adryan B."/>
            <person name="Aguade M."/>
            <person name="Akashi H."/>
            <person name="Anderson W.W."/>
            <person name="Aquadro C.F."/>
            <person name="Ardell D.H."/>
            <person name="Arguello R."/>
            <person name="Artieri C.G."/>
            <person name="Barbash D.A."/>
            <person name="Barker D."/>
            <person name="Barsanti P."/>
            <person name="Batterham P."/>
            <person name="Batzoglou S."/>
            <person name="Begun D."/>
            <person name="Bhutkar A."/>
            <person name="Blanco E."/>
            <person name="Bosak S.A."/>
            <person name="Bradley R.K."/>
            <person name="Brand A.D."/>
            <person name="Brent M.R."/>
            <person name="Brooks A.N."/>
            <person name="Brown R.H."/>
            <person name="Butlin R.K."/>
            <person name="Caggese C."/>
            <person name="Calvi B.R."/>
            <person name="Bernardo de Carvalho A."/>
            <person name="Caspi A."/>
            <person name="Castrezana S."/>
            <person name="Celniker S.E."/>
            <person name="Chang J.L."/>
            <person name="Chapple C."/>
            <person name="Chatterji S."/>
            <person name="Chinwalla A."/>
            <person name="Civetta A."/>
            <person name="Clifton S.W."/>
            <person name="Comeron J.M."/>
            <person name="Costello J.C."/>
            <person name="Coyne J.A."/>
            <person name="Daub J."/>
            <person name="David R.G."/>
            <person name="Delcher A.L."/>
            <person name="Delehaunty K."/>
            <person name="Do C.B."/>
            <person name="Ebling H."/>
            <person name="Edwards K."/>
            <person name="Eickbush T."/>
            <person name="Evans J.D."/>
            <person name="Filipski A."/>
            <person name="Findeiss S."/>
            <person name="Freyhult E."/>
            <person name="Fulton L."/>
            <person name="Fulton R."/>
            <person name="Garcia A.C."/>
            <person name="Gardiner A."/>
            <person name="Garfield D.A."/>
            <person name="Garvin B.E."/>
            <person name="Gibson G."/>
            <person name="Gilbert D."/>
            <person name="Gnerre S."/>
            <person name="Godfrey J."/>
            <person name="Good R."/>
            <person name="Gotea V."/>
            <person name="Gravely B."/>
            <person name="Greenberg A.J."/>
            <person name="Griffiths-Jones S."/>
            <person name="Gross S."/>
            <person name="Guigo R."/>
            <person name="Gustafson E.A."/>
            <person name="Haerty W."/>
            <person name="Hahn M.W."/>
            <person name="Halligan D.L."/>
            <person name="Halpern A.L."/>
            <person name="Halter G.M."/>
            <person name="Han M.V."/>
            <person name="Heger A."/>
            <person name="Hillier L."/>
            <person name="Hinrichs A.S."/>
            <person name="Holmes I."/>
            <person name="Hoskins R.A."/>
            <person name="Hubisz M.J."/>
            <person name="Hultmark D."/>
            <person name="Huntley M.A."/>
            <person name="Jaffe D.B."/>
            <person name="Jagadeeshan S."/>
            <person name="Jeck W.R."/>
            <person name="Johnson J."/>
            <person name="Jones C.D."/>
            <person name="Jordan W.C."/>
            <person name="Karpen G.H."/>
            <person name="Kataoka E."/>
            <person name="Keightley P.D."/>
            <person name="Kheradpour P."/>
            <person name="Kirkness E.F."/>
            <person name="Koerich L.B."/>
            <person name="Kristiansen K."/>
            <person name="Kudrna D."/>
            <person name="Kulathinal R.J."/>
            <person name="Kumar S."/>
            <person name="Kwok R."/>
            <person name="Lander E."/>
            <person name="Langley C.H."/>
            <person name="Lapoint R."/>
            <person name="Lazzaro B.P."/>
            <person name="Lee S.J."/>
            <person name="Levesque L."/>
            <person name="Li R."/>
            <person name="Lin C.F."/>
            <person name="Lin M.F."/>
            <person name="Lindblad-Toh K."/>
            <person name="Llopart A."/>
            <person name="Long M."/>
            <person name="Low L."/>
            <person name="Lozovsky E."/>
            <person name="Lu J."/>
            <person name="Luo M."/>
            <person name="Machado C.A."/>
            <person name="Makalowski W."/>
            <person name="Marzo M."/>
            <person name="Matsuda M."/>
            <person name="Matzkin L."/>
            <person name="McAllister B."/>
            <person name="McBride C.S."/>
            <person name="McKernan B."/>
            <person name="McKernan K."/>
            <person name="Mendez-Lago M."/>
            <person name="Minx P."/>
            <person name="Mollenhauer M.U."/>
            <person name="Montooth K."/>
            <person name="Mount S.M."/>
            <person name="Mu X."/>
            <person name="Myers E."/>
            <person name="Negre B."/>
            <person name="Newfeld S."/>
            <person name="Nielsen R."/>
            <person name="Noor M.A."/>
            <person name="O'Grady P."/>
            <person name="Pachter L."/>
            <person name="Papaceit M."/>
            <person name="Parisi M.J."/>
            <person name="Parisi M."/>
            <person name="Parts L."/>
            <person name="Pedersen J.S."/>
            <person name="Pesole G."/>
            <person name="Phillippy A.M."/>
            <person name="Ponting C.P."/>
            <person name="Pop M."/>
            <person name="Porcelli D."/>
            <person name="Powell J.R."/>
            <person name="Prohaska S."/>
            <person name="Pruitt K."/>
            <person name="Puig M."/>
            <person name="Quesneville H."/>
            <person name="Ram K.R."/>
            <person name="Rand D."/>
            <person name="Rasmussen M.D."/>
            <person name="Reed L.K."/>
            <person name="Reenan R."/>
            <person name="Reily A."/>
            <person name="Remington K.A."/>
            <person name="Rieger T.T."/>
            <person name="Ritchie M.G."/>
            <person name="Robin C."/>
            <person name="Rogers Y.H."/>
            <person name="Rohde C."/>
            <person name="Rozas J."/>
            <person name="Rubenfield M.J."/>
            <person name="Ruiz A."/>
            <person name="Russo S."/>
            <person name="Salzberg S.L."/>
            <person name="Sanchez-Gracia A."/>
            <person name="Saranga D.J."/>
            <person name="Sato H."/>
            <person name="Schaeffer S.W."/>
            <person name="Schatz M.C."/>
            <person name="Schlenke T."/>
            <person name="Schwartz R."/>
            <person name="Segarra C."/>
            <person name="Singh R.S."/>
            <person name="Sirot L."/>
            <person name="Sirota M."/>
            <person name="Sisneros N.B."/>
            <person name="Smith C.D."/>
            <person name="Smith T.F."/>
            <person name="Spieth J."/>
            <person name="Stage D.E."/>
            <person name="Stark A."/>
            <person name="Stephan W."/>
            <person name="Strausberg R.L."/>
            <person name="Strempel S."/>
            <person name="Sturgill D."/>
            <person name="Sutton G."/>
            <person name="Sutton G.G."/>
            <person name="Tao W."/>
            <person name="Teichmann S."/>
            <person name="Tobari Y.N."/>
            <person name="Tomimura Y."/>
            <person name="Tsolas J.M."/>
            <person name="Valente V.L."/>
            <person name="Venter E."/>
            <person name="Venter J.C."/>
            <person name="Vicario S."/>
            <person name="Vieira F.G."/>
            <person name="Vilella A.J."/>
            <person name="Villasante A."/>
            <person name="Walenz B."/>
            <person name="Wang J."/>
            <person name="Wasserman M."/>
            <person name="Watts T."/>
            <person name="Wilson D."/>
            <person name="Wilson R.K."/>
            <person name="Wing R.A."/>
            <person name="Wolfner M.F."/>
            <person name="Wong A."/>
            <person name="Wong G.K."/>
            <person name="Wu C.I."/>
            <person name="Wu G."/>
            <person name="Yamamoto D."/>
            <person name="Yang H.P."/>
            <person name="Yang S.P."/>
            <person name="Yorke J.A."/>
            <person name="Yoshida K."/>
            <person name="Zdobnov E."/>
            <person name="Zhang P."/>
            <person name="Zhang Y."/>
            <person name="Zimin A.V."/>
            <person name="Baldwin J."/>
            <person name="Abdouelleil A."/>
            <person name="Abdulkadir J."/>
            <person name="Abebe A."/>
            <person name="Abera B."/>
            <person name="Abreu J."/>
            <person name="Acer S.C."/>
            <person name="Aftuck L."/>
            <person name="Alexander A."/>
            <person name="An P."/>
            <person name="Anderson E."/>
            <person name="Anderson S."/>
            <person name="Arachi H."/>
            <person name="Azer M."/>
            <person name="Bachantsang P."/>
            <person name="Barry A."/>
            <person name="Bayul T."/>
            <person name="Berlin A."/>
            <person name="Bessette D."/>
            <person name="Bloom T."/>
            <person name="Blye J."/>
            <person name="Boguslavskiy L."/>
            <person name="Bonnet C."/>
            <person name="Boukhgalter B."/>
            <person name="Bourzgui I."/>
            <person name="Brown A."/>
            <person name="Cahill P."/>
            <person name="Channer S."/>
            <person name="Cheshatsang Y."/>
            <person name="Chuda L."/>
            <person name="Citroen M."/>
            <person name="Collymore A."/>
            <person name="Cooke P."/>
            <person name="Costello M."/>
            <person name="D'Aco K."/>
            <person name="Daza R."/>
            <person name="De Haan G."/>
            <person name="DeGray S."/>
            <person name="DeMaso C."/>
            <person name="Dhargay N."/>
            <person name="Dooley K."/>
            <person name="Dooley E."/>
            <person name="Doricent M."/>
            <person name="Dorje P."/>
            <person name="Dorjee K."/>
            <person name="Dupes A."/>
            <person name="Elong R."/>
            <person name="Falk J."/>
            <person name="Farina A."/>
            <person name="Faro S."/>
            <person name="Ferguson D."/>
            <person name="Fisher S."/>
            <person name="Foley C.D."/>
            <person name="Franke A."/>
            <person name="Friedrich D."/>
            <person name="Gadbois L."/>
            <person name="Gearin G."/>
            <person name="Gearin C.R."/>
            <person name="Giannoukos G."/>
            <person name="Goode T."/>
            <person name="Graham J."/>
            <person name="Grandbois E."/>
            <person name="Grewal S."/>
            <person name="Gyaltsen K."/>
            <person name="Hafez N."/>
            <person name="Hagos B."/>
            <person name="Hall J."/>
            <person name="Henson C."/>
            <person name="Hollinger A."/>
            <person name="Honan T."/>
            <person name="Huard M.D."/>
            <person name="Hughes L."/>
            <person name="Hurhula B."/>
            <person name="Husby M.E."/>
            <person name="Kamat A."/>
            <person name="Kanga B."/>
            <person name="Kashin S."/>
            <person name="Khazanovich D."/>
            <person name="Kisner P."/>
            <person name="Lance K."/>
            <person name="Lara M."/>
            <person name="Lee W."/>
            <person name="Lennon N."/>
            <person name="Letendre F."/>
            <person name="LeVine R."/>
            <person name="Lipovsky A."/>
            <person name="Liu X."/>
            <person name="Liu J."/>
            <person name="Liu S."/>
            <person name="Lokyitsang T."/>
            <person name="Lokyitsang Y."/>
            <person name="Lubonja R."/>
            <person name="Lui A."/>
            <person name="MacDonald P."/>
            <person name="Magnisalis V."/>
            <person name="Maru K."/>
            <person name="Matthews C."/>
            <person name="McCusker W."/>
            <person name="McDonough S."/>
            <person name="Mehta T."/>
            <person name="Meldrim J."/>
            <person name="Meneus L."/>
            <person name="Mihai O."/>
            <person name="Mihalev A."/>
            <person name="Mihova T."/>
            <person name="Mittelman R."/>
            <person name="Mlenga V."/>
            <person name="Montmayeur A."/>
            <person name="Mulrain L."/>
            <person name="Navidi A."/>
            <person name="Naylor J."/>
            <person name="Negash T."/>
            <person name="Nguyen T."/>
            <person name="Nguyen N."/>
            <person name="Nicol R."/>
            <person name="Norbu C."/>
            <person name="Norbu N."/>
            <person name="Novod N."/>
            <person name="O'Neill B."/>
            <person name="Osman S."/>
            <person name="Markiewicz E."/>
            <person name="Oyono O.L."/>
            <person name="Patti C."/>
            <person name="Phunkhang P."/>
            <person name="Pierre F."/>
            <person name="Priest M."/>
            <person name="Raghuraman S."/>
            <person name="Rege F."/>
            <person name="Reyes R."/>
            <person name="Rise C."/>
            <person name="Rogov P."/>
            <person name="Ross K."/>
            <person name="Ryan E."/>
            <person name="Settipalli S."/>
            <person name="Shea T."/>
            <person name="Sherpa N."/>
            <person name="Shi L."/>
            <person name="Shih D."/>
            <person name="Sparrow T."/>
            <person name="Spaulding J."/>
            <person name="Stalker J."/>
            <person name="Stange-Thomann N."/>
            <person name="Stavropoulos S."/>
            <person name="Stone C."/>
            <person name="Strader C."/>
            <person name="Tesfaye S."/>
            <person name="Thomson T."/>
            <person name="Thoulutsang Y."/>
            <person name="Thoulutsang D."/>
            <person name="Topham K."/>
            <person name="Topping I."/>
            <person name="Tsamla T."/>
            <person name="Vassiliev H."/>
            <person name="Vo A."/>
            <person name="Wangchuk T."/>
            <person name="Wangdi T."/>
            <person name="Weiand M."/>
            <person name="Wilkinson J."/>
            <person name="Wilson A."/>
            <person name="Yadav S."/>
            <person name="Young G."/>
            <person name="Yu Q."/>
            <person name="Zembek L."/>
            <person name="Zhong D."/>
            <person name="Zimmer A."/>
            <person name="Zwirko Z."/>
            <person name="Jaffe D.B."/>
            <person name="Alvarez P."/>
            <person name="Brockman W."/>
            <person name="Butler J."/>
            <person name="Chin C."/>
            <person name="Gnerre S."/>
            <person name="Grabherr M."/>
            <person name="Kleber M."/>
            <person name="Mauceli E."/>
            <person name="MacCallum I."/>
        </authorList>
    </citation>
    <scope>NUCLEOTIDE SEQUENCE [LARGE SCALE GENOMIC DNA]</scope>
    <source>
        <strain evidence="4">Rob3c / Tucson 14021-0248.25</strain>
    </source>
</reference>
<keyword evidence="1" id="KW-0472">Membrane</keyword>
<dbReference type="STRING" id="7238.B4I0D0"/>
<dbReference type="SMR" id="B4I0D0"/>
<evidence type="ECO:0000313" key="4">
    <source>
        <dbReference type="Proteomes" id="UP000001292"/>
    </source>
</evidence>
<evidence type="ECO:0000259" key="2">
    <source>
        <dbReference type="Pfam" id="PF00173"/>
    </source>
</evidence>